<dbReference type="InterPro" id="IPR050627">
    <property type="entry name" value="Nitroreductase/BluB"/>
</dbReference>
<dbReference type="Gene3D" id="3.40.109.10">
    <property type="entry name" value="NADH Oxidase"/>
    <property type="match status" value="1"/>
</dbReference>
<gene>
    <name evidence="2" type="ORF">DW099_01965</name>
</gene>
<dbReference type="AlphaFoldDB" id="A0A415E6U9"/>
<organism evidence="2 3">
    <name type="scientific">Emergencia timonensis</name>
    <dbReference type="NCBI Taxonomy" id="1776384"/>
    <lineage>
        <taxon>Bacteria</taxon>
        <taxon>Bacillati</taxon>
        <taxon>Bacillota</taxon>
        <taxon>Clostridia</taxon>
        <taxon>Peptostreptococcales</taxon>
        <taxon>Anaerovoracaceae</taxon>
        <taxon>Emergencia</taxon>
    </lineage>
</organism>
<dbReference type="GO" id="GO:0016491">
    <property type="term" value="F:oxidoreductase activity"/>
    <property type="evidence" value="ECO:0007669"/>
    <property type="project" value="InterPro"/>
</dbReference>
<sequence length="174" mass="19470">MELIEMMRRRRSVRKYTGERVSEEQLELILQAGLLSASSKASRPWEFIVVREKKMLTEMSDCRVGAAKMLAGADCAIVVVGDEQKGDVWIEDCAVAMANMHLMADSLGLGSCWIQGRLREAADGSSTEDYLRKLLGFPENYRLEAILSVGVPENHGAPYELETLSMSKVHRETF</sequence>
<evidence type="ECO:0000313" key="3">
    <source>
        <dbReference type="Proteomes" id="UP000284841"/>
    </source>
</evidence>
<keyword evidence="3" id="KW-1185">Reference proteome</keyword>
<dbReference type="OrthoDB" id="9783470at2"/>
<dbReference type="SUPFAM" id="SSF55469">
    <property type="entry name" value="FMN-dependent nitroreductase-like"/>
    <property type="match status" value="1"/>
</dbReference>
<name>A0A415E6U9_9FIRM</name>
<dbReference type="PANTHER" id="PTHR23026">
    <property type="entry name" value="NADPH NITROREDUCTASE"/>
    <property type="match status" value="1"/>
</dbReference>
<feature type="domain" description="Nitroreductase" evidence="1">
    <location>
        <begin position="64"/>
        <end position="150"/>
    </location>
</feature>
<dbReference type="InterPro" id="IPR000415">
    <property type="entry name" value="Nitroreductase-like"/>
</dbReference>
<dbReference type="EMBL" id="QRMS01000001">
    <property type="protein sequence ID" value="RHJ89365.1"/>
    <property type="molecule type" value="Genomic_DNA"/>
</dbReference>
<dbReference type="CDD" id="cd02151">
    <property type="entry name" value="nitroreductase"/>
    <property type="match status" value="1"/>
</dbReference>
<evidence type="ECO:0000259" key="1">
    <source>
        <dbReference type="Pfam" id="PF00881"/>
    </source>
</evidence>
<proteinExistence type="predicted"/>
<dbReference type="STRING" id="1776384.GCA_900086585_02675"/>
<evidence type="ECO:0000313" key="2">
    <source>
        <dbReference type="EMBL" id="RHJ89365.1"/>
    </source>
</evidence>
<dbReference type="Proteomes" id="UP000284841">
    <property type="component" value="Unassembled WGS sequence"/>
</dbReference>
<dbReference type="PANTHER" id="PTHR23026:SF117">
    <property type="entry name" value="NITROREDUCTASE"/>
    <property type="match status" value="1"/>
</dbReference>
<reference evidence="2 3" key="1">
    <citation type="submission" date="2018-08" db="EMBL/GenBank/DDBJ databases">
        <title>A genome reference for cultivated species of the human gut microbiota.</title>
        <authorList>
            <person name="Zou Y."/>
            <person name="Xue W."/>
            <person name="Luo G."/>
        </authorList>
    </citation>
    <scope>NUCLEOTIDE SEQUENCE [LARGE SCALE GENOMIC DNA]</scope>
    <source>
        <strain evidence="2 3">AM07-24</strain>
    </source>
</reference>
<comment type="caution">
    <text evidence="2">The sequence shown here is derived from an EMBL/GenBank/DDBJ whole genome shotgun (WGS) entry which is preliminary data.</text>
</comment>
<dbReference type="Pfam" id="PF00881">
    <property type="entry name" value="Nitroreductase"/>
    <property type="match status" value="2"/>
</dbReference>
<protein>
    <submittedName>
        <fullName evidence="2">Nitroreductase</fullName>
    </submittedName>
</protein>
<feature type="domain" description="Nitroreductase" evidence="1">
    <location>
        <begin position="8"/>
        <end position="55"/>
    </location>
</feature>
<accession>A0A415E6U9</accession>
<dbReference type="InterPro" id="IPR029479">
    <property type="entry name" value="Nitroreductase"/>
</dbReference>
<dbReference type="RefSeq" id="WP_118333464.1">
    <property type="nucleotide sequence ID" value="NZ_AP025567.1"/>
</dbReference>